<accession>A0A2H1L5R1</accession>
<dbReference type="EMBL" id="FXZM01000008">
    <property type="protein sequence ID" value="SMY12251.1"/>
    <property type="molecule type" value="Genomic_DNA"/>
</dbReference>
<feature type="domain" description="FAD-dependent urate hydroxylase HpyO/Asp monooxygenase CreE-like FAD/NAD(P)-binding" evidence="1">
    <location>
        <begin position="35"/>
        <end position="235"/>
    </location>
</feature>
<sequence length="699" mass="74462">MTGTAESPDAADVSGSPRTIRVTRTARVTRQFDAVFVGGGPRTVATLIRMAARLRQASESAGAADAGSTVRADAAMSRRPLRIAIVDALEVGSGATWLTTQPAQYLNNTTASATTLFPDESTPMSGPPSPGPDLVDWMRRVADAGTHPAGDWVVEEARELRALDFTSRRLQGVYYRDQLAGAITAGGFEVEQFVTTAHDLDPVDVEPFSGDPLTAVVLEDGTRLAAPTVVLAQGMVQSLPDTEVAGLTRFADDHGLRYVAPGMPAERDFTGLPAGQTVIVRGLGANFFDVIGGLIAEWGGTFEPVAGDPHGRLRYLPTGREPHLVAGSRRGMPYRTKPIPYAEQRAFTPRWATPDWFEELSHRRGLDFATEVWPTIAQEIADQYLSALAEWAPEAVAGTATSGQAVTGTSGAVGSWVADLASAQTAEDVERILVDHVVDRRWSWTIADLRRPTRGRSVTSDEWQAFVDTMIEDELASMCEPARHPRAAVNRVMSLLRGSAHRLGAVGAVAGTSLVRDLQGWFDADGLFLASGPPSVRVRKVLALIDAGVIDLLGPETVVRADVDAGRFRAESLISRRAVDSRVLVETRMSKGRVPDTDDPLLRSLLDSGRARIHQVDGVMTDFIEATRADVAEAVTTGHNLVAASGEVDESVIVLGIPASTTQPGSAIGATPGLPSPLLAGADIAAKQVLHRAERVQPG</sequence>
<dbReference type="PANTHER" id="PTHR40254">
    <property type="entry name" value="BLR0577 PROTEIN"/>
    <property type="match status" value="1"/>
</dbReference>
<dbReference type="Pfam" id="PF13454">
    <property type="entry name" value="NAD_binding_9"/>
    <property type="match status" value="1"/>
</dbReference>
<name>A0A2H1L5R1_9MICO</name>
<evidence type="ECO:0000313" key="2">
    <source>
        <dbReference type="EMBL" id="SMY12251.1"/>
    </source>
</evidence>
<protein>
    <submittedName>
        <fullName evidence="2">FAD-NAD(P)-binding</fullName>
    </submittedName>
</protein>
<keyword evidence="3" id="KW-1185">Reference proteome</keyword>
<gene>
    <name evidence="2" type="ORF">BJEO58_01845</name>
</gene>
<evidence type="ECO:0000259" key="1">
    <source>
        <dbReference type="Pfam" id="PF13454"/>
    </source>
</evidence>
<dbReference type="InterPro" id="IPR052189">
    <property type="entry name" value="L-asp_N-monooxygenase_NS-form"/>
</dbReference>
<evidence type="ECO:0000313" key="3">
    <source>
        <dbReference type="Proteomes" id="UP000234462"/>
    </source>
</evidence>
<proteinExistence type="predicted"/>
<dbReference type="RefSeq" id="WP_101589192.1">
    <property type="nucleotide sequence ID" value="NZ_FXZM01000008.1"/>
</dbReference>
<dbReference type="OrthoDB" id="3653265at2"/>
<reference evidence="3" key="1">
    <citation type="submission" date="2017-03" db="EMBL/GenBank/DDBJ databases">
        <authorList>
            <person name="Monnet C."/>
        </authorList>
    </citation>
    <scope>NUCLEOTIDE SEQUENCE [LARGE SCALE GENOMIC DNA]</scope>
    <source>
        <strain evidence="3">SJ5-8</strain>
    </source>
</reference>
<dbReference type="InterPro" id="IPR038732">
    <property type="entry name" value="HpyO/CreE_NAD-binding"/>
</dbReference>
<dbReference type="AlphaFoldDB" id="A0A2H1L5R1"/>
<organism evidence="2 3">
    <name type="scientific">Brevibacterium jeotgali</name>
    <dbReference type="NCBI Taxonomy" id="1262550"/>
    <lineage>
        <taxon>Bacteria</taxon>
        <taxon>Bacillati</taxon>
        <taxon>Actinomycetota</taxon>
        <taxon>Actinomycetes</taxon>
        <taxon>Micrococcales</taxon>
        <taxon>Brevibacteriaceae</taxon>
        <taxon>Brevibacterium</taxon>
    </lineage>
</organism>
<dbReference type="PANTHER" id="PTHR40254:SF1">
    <property type="entry name" value="BLR0577 PROTEIN"/>
    <property type="match status" value="1"/>
</dbReference>
<dbReference type="Proteomes" id="UP000234462">
    <property type="component" value="Unassembled WGS sequence"/>
</dbReference>